<protein>
    <recommendedName>
        <fullName evidence="5">Secreted protein</fullName>
    </recommendedName>
</protein>
<evidence type="ECO:0008006" key="5">
    <source>
        <dbReference type="Google" id="ProtNLM"/>
    </source>
</evidence>
<organism evidence="3 4">
    <name type="scientific">Dendrobium thyrsiflorum</name>
    <name type="common">Pinecone-like raceme dendrobium</name>
    <name type="synonym">Orchid</name>
    <dbReference type="NCBI Taxonomy" id="117978"/>
    <lineage>
        <taxon>Eukaryota</taxon>
        <taxon>Viridiplantae</taxon>
        <taxon>Streptophyta</taxon>
        <taxon>Embryophyta</taxon>
        <taxon>Tracheophyta</taxon>
        <taxon>Spermatophyta</taxon>
        <taxon>Magnoliopsida</taxon>
        <taxon>Liliopsida</taxon>
        <taxon>Asparagales</taxon>
        <taxon>Orchidaceae</taxon>
        <taxon>Epidendroideae</taxon>
        <taxon>Malaxideae</taxon>
        <taxon>Dendrobiinae</taxon>
        <taxon>Dendrobium</taxon>
    </lineage>
</organism>
<comment type="caution">
    <text evidence="3">The sequence shown here is derived from an EMBL/GenBank/DDBJ whole genome shotgun (WGS) entry which is preliminary data.</text>
</comment>
<sequence>MAENRSTSFFTLLVTVWLGNAGYGLCVLGSVVEEDEQERRRRLPEGNVVEGAKSNSNKGVEEVTRAKLYLTRRNEVKQQRRNREDEKQNPRCLKSIGKKVI</sequence>
<feature type="compositionally biased region" description="Basic and acidic residues" evidence="1">
    <location>
        <begin position="73"/>
        <end position="89"/>
    </location>
</feature>
<dbReference type="EMBL" id="JANQDX010000017">
    <property type="protein sequence ID" value="KAL0907908.1"/>
    <property type="molecule type" value="Genomic_DNA"/>
</dbReference>
<feature type="transmembrane region" description="Helical" evidence="2">
    <location>
        <begin position="12"/>
        <end position="32"/>
    </location>
</feature>
<accession>A0ABD0U634</accession>
<dbReference type="Proteomes" id="UP001552299">
    <property type="component" value="Unassembled WGS sequence"/>
</dbReference>
<reference evidence="3 4" key="1">
    <citation type="journal article" date="2024" name="Plant Biotechnol. J.">
        <title>Dendrobium thyrsiflorum genome and its molecular insights into genes involved in important horticultural traits.</title>
        <authorList>
            <person name="Chen B."/>
            <person name="Wang J.Y."/>
            <person name="Zheng P.J."/>
            <person name="Li K.L."/>
            <person name="Liang Y.M."/>
            <person name="Chen X.F."/>
            <person name="Zhang C."/>
            <person name="Zhao X."/>
            <person name="He X."/>
            <person name="Zhang G.Q."/>
            <person name="Liu Z.J."/>
            <person name="Xu Q."/>
        </authorList>
    </citation>
    <scope>NUCLEOTIDE SEQUENCE [LARGE SCALE GENOMIC DNA]</scope>
    <source>
        <strain evidence="3">GZMU011</strain>
    </source>
</reference>
<feature type="region of interest" description="Disordered" evidence="1">
    <location>
        <begin position="39"/>
        <end position="59"/>
    </location>
</feature>
<proteinExistence type="predicted"/>
<evidence type="ECO:0000313" key="4">
    <source>
        <dbReference type="Proteomes" id="UP001552299"/>
    </source>
</evidence>
<gene>
    <name evidence="3" type="ORF">M5K25_022362</name>
</gene>
<keyword evidence="4" id="KW-1185">Reference proteome</keyword>
<keyword evidence="2" id="KW-1133">Transmembrane helix</keyword>
<keyword evidence="2" id="KW-0472">Membrane</keyword>
<evidence type="ECO:0000313" key="3">
    <source>
        <dbReference type="EMBL" id="KAL0907908.1"/>
    </source>
</evidence>
<keyword evidence="2" id="KW-0812">Transmembrane</keyword>
<feature type="region of interest" description="Disordered" evidence="1">
    <location>
        <begin position="73"/>
        <end position="101"/>
    </location>
</feature>
<dbReference type="AlphaFoldDB" id="A0ABD0U634"/>
<evidence type="ECO:0000256" key="1">
    <source>
        <dbReference type="SAM" id="MobiDB-lite"/>
    </source>
</evidence>
<evidence type="ECO:0000256" key="2">
    <source>
        <dbReference type="SAM" id="Phobius"/>
    </source>
</evidence>
<name>A0ABD0U634_DENTH</name>